<evidence type="ECO:0000313" key="1">
    <source>
        <dbReference type="EMBL" id="WAL62383.1"/>
    </source>
</evidence>
<gene>
    <name evidence="1" type="ORF">OXH18_10455</name>
</gene>
<name>A0A9E8ZFX2_9CYAN</name>
<sequence>MDTVLQRSRELKEALTDFVLDAEGELAVALETFSAEQLTRSQKQNMHQRTLVIDRFITEGNVNQQSPIDLFLQNESGLSESDRQLLLRWKQSFVGLFAITKILGDGFELMNWTTAKSYVVKPNDEKAWQDMARLKEGEIILTQIAPITDTLWIFSSPWTSLGKLGKPKLAVAIGNFKDNYKQHLYSDAPDLLEEAWNSVERYHHDFVEFFGGDEVTMSGYELGKRLTEFQEKITQRNLDEAGIDRSKTLEEIAQEAGISEEELAETAEAMGTDAKTISQVWKQQAKSKMVAPQVELPPNLKKAEHVTAMSHPKWGQLFLPYYRQLQTILEADNWTSIPNAEAIVRRSFDEKDMNAFVWKRLAQQYPKQLETVLRAVFDRPNFKLENDFDALLQEHDKPIEPELPEIASVPVHLHDLFQEAVVEINKNKSKSKTKKKTATGFQR</sequence>
<dbReference type="EMBL" id="CP113797">
    <property type="protein sequence ID" value="WAL62383.1"/>
    <property type="molecule type" value="Genomic_DNA"/>
</dbReference>
<dbReference type="KEGG" id="tsin:OXH18_10455"/>
<evidence type="ECO:0000313" key="2">
    <source>
        <dbReference type="Proteomes" id="UP001163152"/>
    </source>
</evidence>
<organism evidence="1 2">
    <name type="scientific">Thermocoleostomius sinensis A174</name>
    <dbReference type="NCBI Taxonomy" id="2016057"/>
    <lineage>
        <taxon>Bacteria</taxon>
        <taxon>Bacillati</taxon>
        <taxon>Cyanobacteriota</taxon>
        <taxon>Cyanophyceae</taxon>
        <taxon>Oculatellales</taxon>
        <taxon>Oculatellaceae</taxon>
        <taxon>Thermocoleostomius</taxon>
    </lineage>
</organism>
<reference evidence="1" key="1">
    <citation type="submission" date="2022-12" db="EMBL/GenBank/DDBJ databases">
        <title>Polyphasic identification of a Novel Hot-Spring Cyanobacterium Ocullathermofonsia sinensis gen nov. sp. nov. and Genomic Insights on its Adaptations to the Thermal Habitat.</title>
        <authorList>
            <person name="Daroch M."/>
            <person name="Tang J."/>
            <person name="Jiang Y."/>
        </authorList>
    </citation>
    <scope>NUCLEOTIDE SEQUENCE</scope>
    <source>
        <strain evidence="1">PKUAC-SCTA174</strain>
    </source>
</reference>
<dbReference type="AlphaFoldDB" id="A0A9E8ZFX2"/>
<accession>A0A9E8ZFX2</accession>
<protein>
    <submittedName>
        <fullName evidence="1">Uncharacterized protein</fullName>
    </submittedName>
</protein>
<dbReference type="RefSeq" id="WP_268612720.1">
    <property type="nucleotide sequence ID" value="NZ_CP113797.1"/>
</dbReference>
<dbReference type="Proteomes" id="UP001163152">
    <property type="component" value="Chromosome"/>
</dbReference>
<proteinExistence type="predicted"/>
<keyword evidence="2" id="KW-1185">Reference proteome</keyword>